<keyword evidence="4" id="KW-1185">Reference proteome</keyword>
<dbReference type="AlphaFoldDB" id="A0A179FER4"/>
<name>A0A179FER4_METCM</name>
<feature type="region of interest" description="Disordered" evidence="1">
    <location>
        <begin position="198"/>
        <end position="235"/>
    </location>
</feature>
<evidence type="ECO:0000256" key="2">
    <source>
        <dbReference type="SAM" id="Phobius"/>
    </source>
</evidence>
<dbReference type="EMBL" id="LSBJ02000006">
    <property type="protein sequence ID" value="OAQ63549.1"/>
    <property type="molecule type" value="Genomic_DNA"/>
</dbReference>
<dbReference type="InterPro" id="IPR029164">
    <property type="entry name" value="PIG-Y"/>
</dbReference>
<keyword evidence="2" id="KW-1133">Transmembrane helix</keyword>
<dbReference type="GeneID" id="28852259"/>
<feature type="compositionally biased region" description="Polar residues" evidence="1">
    <location>
        <begin position="221"/>
        <end position="235"/>
    </location>
</feature>
<dbReference type="STRING" id="1380566.A0A179FER4"/>
<keyword evidence="2" id="KW-0472">Membrane</keyword>
<reference evidence="3 4" key="1">
    <citation type="journal article" date="2016" name="PLoS Pathog.">
        <title>Biosynthesis of antibiotic leucinostatins in bio-control fungus Purpureocillium lilacinum and their inhibition on phytophthora revealed by genome mining.</title>
        <authorList>
            <person name="Wang G."/>
            <person name="Liu Z."/>
            <person name="Lin R."/>
            <person name="Li E."/>
            <person name="Mao Z."/>
            <person name="Ling J."/>
            <person name="Yang Y."/>
            <person name="Yin W.B."/>
            <person name="Xie B."/>
        </authorList>
    </citation>
    <scope>NUCLEOTIDE SEQUENCE [LARGE SCALE GENOMIC DNA]</scope>
    <source>
        <strain evidence="3">170</strain>
    </source>
</reference>
<dbReference type="Proteomes" id="UP000078397">
    <property type="component" value="Unassembled WGS sequence"/>
</dbReference>
<keyword evidence="2" id="KW-0812">Transmembrane</keyword>
<dbReference type="PANTHER" id="PTHR39400">
    <property type="entry name" value="YALI0E29227P"/>
    <property type="match status" value="1"/>
</dbReference>
<evidence type="ECO:0000256" key="1">
    <source>
        <dbReference type="SAM" id="MobiDB-lite"/>
    </source>
</evidence>
<dbReference type="OrthoDB" id="2157498at2759"/>
<dbReference type="Pfam" id="PF15159">
    <property type="entry name" value="PIG-Y"/>
    <property type="match status" value="1"/>
</dbReference>
<gene>
    <name evidence="3" type="ORF">VFPPC_09791</name>
</gene>
<feature type="transmembrane region" description="Helical" evidence="2">
    <location>
        <begin position="252"/>
        <end position="280"/>
    </location>
</feature>
<dbReference type="PANTHER" id="PTHR39400:SF1">
    <property type="entry name" value="PIG-P DOMAIN-CONTAINING PROTEIN"/>
    <property type="match status" value="1"/>
</dbReference>
<dbReference type="RefSeq" id="XP_018141129.1">
    <property type="nucleotide sequence ID" value="XM_018288265.1"/>
</dbReference>
<feature type="transmembrane region" description="Helical" evidence="2">
    <location>
        <begin position="300"/>
        <end position="324"/>
    </location>
</feature>
<evidence type="ECO:0000313" key="3">
    <source>
        <dbReference type="EMBL" id="OAQ63549.1"/>
    </source>
</evidence>
<comment type="caution">
    <text evidence="3">The sequence shown here is derived from an EMBL/GenBank/DDBJ whole genome shotgun (WGS) entry which is preliminary data.</text>
</comment>
<organism evidence="3 4">
    <name type="scientific">Pochonia chlamydosporia 170</name>
    <dbReference type="NCBI Taxonomy" id="1380566"/>
    <lineage>
        <taxon>Eukaryota</taxon>
        <taxon>Fungi</taxon>
        <taxon>Dikarya</taxon>
        <taxon>Ascomycota</taxon>
        <taxon>Pezizomycotina</taxon>
        <taxon>Sordariomycetes</taxon>
        <taxon>Hypocreomycetidae</taxon>
        <taxon>Hypocreales</taxon>
        <taxon>Clavicipitaceae</taxon>
        <taxon>Pochonia</taxon>
    </lineage>
</organism>
<protein>
    <submittedName>
        <fullName evidence="3">Uncharacterized protein</fullName>
    </submittedName>
</protein>
<dbReference type="KEGG" id="pchm:VFPPC_09791"/>
<accession>A0A179FER4</accession>
<evidence type="ECO:0000313" key="4">
    <source>
        <dbReference type="Proteomes" id="UP000078397"/>
    </source>
</evidence>
<proteinExistence type="predicted"/>
<sequence length="337" mass="37454">MDDSMGDALCEEVEQTSARGRAYSSTGLLSRLPFMRISADHKTCLDQDDDDTLPPVAATLSSLPTVSQQQKTRRRRGSLRKVALLGRGAQREKRDSKPLTIDTSHITTFEAESVGTSLDATTLLERDALGLKASDLAHRTVSADIPPPRSTTNQSTMDVMASRANEEQLSPGRNSYNSTTDEEELLQIPHDQSAIHSTLSVSSGSDSYYANRTTTPRRRSFQQTKSPLSYSGMSTTALPPPDSDWDYSETEWWGWVVLTVTWFVFVIGMGSCLDVWKWAWDVGKTPYAPPEFEDDETLPIVGYYPALIILTGVMAWVWVVVAWVGMKYFRHAKISGD</sequence>
<feature type="compositionally biased region" description="Polar residues" evidence="1">
    <location>
        <begin position="198"/>
        <end position="214"/>
    </location>
</feature>